<dbReference type="AlphaFoldDB" id="A0A8S4C4Z8"/>
<dbReference type="InterPro" id="IPR058582">
    <property type="entry name" value="KH_NusA_2nd"/>
</dbReference>
<evidence type="ECO:0000256" key="2">
    <source>
        <dbReference type="ARBA" id="ARBA00022490"/>
    </source>
</evidence>
<keyword evidence="1" id="KW-0806">Transcription termination</keyword>
<dbReference type="GO" id="GO:0000166">
    <property type="term" value="F:nucleotide binding"/>
    <property type="evidence" value="ECO:0007669"/>
    <property type="project" value="InterPro"/>
</dbReference>
<evidence type="ECO:0000256" key="4">
    <source>
        <dbReference type="ARBA" id="ARBA00022884"/>
    </source>
</evidence>
<keyword evidence="4 7" id="KW-0694">RNA-binding</keyword>
<keyword evidence="6" id="KW-0804">Transcription</keyword>
<reference evidence="9" key="1">
    <citation type="submission" date="2021-06" db="EMBL/GenBank/DDBJ databases">
        <authorList>
            <person name="Nardi T."/>
            <person name="Nardi T."/>
        </authorList>
    </citation>
    <scope>NUCLEOTIDE SEQUENCE</scope>
</reference>
<evidence type="ECO:0000313" key="9">
    <source>
        <dbReference type="EMBL" id="CAG7596552.1"/>
    </source>
</evidence>
<dbReference type="InterPro" id="IPR004087">
    <property type="entry name" value="KH_dom"/>
</dbReference>
<dbReference type="Gene3D" id="1.10.150.20">
    <property type="entry name" value="5' to 3' exonuclease, C-terminal subdomain"/>
    <property type="match status" value="2"/>
</dbReference>
<dbReference type="PANTHER" id="PTHR22648:SF0">
    <property type="entry name" value="TRANSCRIPTION TERMINATION_ANTITERMINATION PROTEIN NUSA"/>
    <property type="match status" value="1"/>
</dbReference>
<dbReference type="SUPFAM" id="SSF54814">
    <property type="entry name" value="Prokaryotic type KH domain (KH-domain type II)"/>
    <property type="match status" value="2"/>
</dbReference>
<dbReference type="GO" id="GO:0005829">
    <property type="term" value="C:cytosol"/>
    <property type="evidence" value="ECO:0007669"/>
    <property type="project" value="TreeGrafter"/>
</dbReference>
<comment type="caution">
    <text evidence="9">The sequence shown here is derived from an EMBL/GenBank/DDBJ whole genome shotgun (WGS) entry which is preliminary data.</text>
</comment>
<dbReference type="Pfam" id="PF00575">
    <property type="entry name" value="S1"/>
    <property type="match status" value="1"/>
</dbReference>
<dbReference type="GO" id="GO:0006353">
    <property type="term" value="P:DNA-templated transcription termination"/>
    <property type="evidence" value="ECO:0007669"/>
    <property type="project" value="UniProtKB-KW"/>
</dbReference>
<dbReference type="GO" id="GO:0003700">
    <property type="term" value="F:DNA-binding transcription factor activity"/>
    <property type="evidence" value="ECO:0007669"/>
    <property type="project" value="InterPro"/>
</dbReference>
<keyword evidence="2" id="KW-0963">Cytoplasm</keyword>
<dbReference type="Gene3D" id="2.40.50.140">
    <property type="entry name" value="Nucleic acid-binding proteins"/>
    <property type="match status" value="1"/>
</dbReference>
<dbReference type="Pfam" id="PF14520">
    <property type="entry name" value="HHH_5"/>
    <property type="match status" value="1"/>
</dbReference>
<dbReference type="GO" id="GO:0003723">
    <property type="term" value="F:RNA binding"/>
    <property type="evidence" value="ECO:0007669"/>
    <property type="project" value="UniProtKB-UniRule"/>
</dbReference>
<dbReference type="EMBL" id="CAJVAF010000315">
    <property type="protein sequence ID" value="CAG7596552.1"/>
    <property type="molecule type" value="Genomic_DNA"/>
</dbReference>
<dbReference type="SMART" id="SM00322">
    <property type="entry name" value="KH"/>
    <property type="match status" value="2"/>
</dbReference>
<dbReference type="InterPro" id="IPR003029">
    <property type="entry name" value="S1_domain"/>
</dbReference>
<evidence type="ECO:0000256" key="7">
    <source>
        <dbReference type="PROSITE-ProRule" id="PRU00117"/>
    </source>
</evidence>
<dbReference type="SUPFAM" id="SSF47794">
    <property type="entry name" value="Rad51 N-terminal domain-like"/>
    <property type="match status" value="1"/>
</dbReference>
<dbReference type="InterPro" id="IPR012340">
    <property type="entry name" value="NA-bd_OB-fold"/>
</dbReference>
<dbReference type="InterPro" id="IPR009019">
    <property type="entry name" value="KH_sf_prok-type"/>
</dbReference>
<dbReference type="Pfam" id="PF13184">
    <property type="entry name" value="KH_NusA_1st"/>
    <property type="match status" value="1"/>
</dbReference>
<dbReference type="SUPFAM" id="SSF69705">
    <property type="entry name" value="Transcription factor NusA, N-terminal domain"/>
    <property type="match status" value="1"/>
</dbReference>
<sequence length="517" mass="57766">MAVAGFGGVEILQIVDAVSREKSIPKESVIKALEEALKVAAKRKYGSEQQIRAEIDRKTGEIKLYKEILVVANQEEVDSKYTEEKVQAITLEDAKLKDINIAVGDIICESLPAMDIGRIAAQSAKQVITSKVKEIEKDLQFEEFKDRIGEIINGVVEKAEYGNLIVKLGSAEALLRRDNLLRADHYRQGDRVRAYLVDIDRQARGPQIILSRTHEQFVSMLFAQEVPEIYENIIQIKAIARDPGSRTKIAVYSSDPAIDAVGSCVGIRGARVQAVISELKGEKIDIIQWTADLGALIVNTLAPASITKVLIDEEQRKIEVVVPEDQQSIAIGRQGQNVRLASKLIGWKLDVLTEEKEAKRRQDEFSAVTQKFMEALDLEEILAQLLASEGYNSIQSISDANINELSTIQGLDVEIAQELINRARNYSEYHADAKEIIAPSHLHDIANSPLLRIKMVTPELAKRLHDNNINKIIDVADLSRDDFKDIIPDSELKDEVIDVIIMDARKKSYFNKSNKIV</sequence>
<dbReference type="SUPFAM" id="SSF50249">
    <property type="entry name" value="Nucleic acid-binding proteins"/>
    <property type="match status" value="1"/>
</dbReference>
<dbReference type="Pfam" id="PF08529">
    <property type="entry name" value="NusA_N"/>
    <property type="match status" value="1"/>
</dbReference>
<evidence type="ECO:0000256" key="3">
    <source>
        <dbReference type="ARBA" id="ARBA00022814"/>
    </source>
</evidence>
<proteinExistence type="inferred from homology"/>
<gene>
    <name evidence="9" type="ORF">MHYMCMPASI_00877</name>
</gene>
<dbReference type="HAMAP" id="MF_00945_B">
    <property type="entry name" value="NusA_B"/>
    <property type="match status" value="1"/>
</dbReference>
<evidence type="ECO:0000259" key="8">
    <source>
        <dbReference type="PROSITE" id="PS50126"/>
    </source>
</evidence>
<dbReference type="InterPro" id="IPR013735">
    <property type="entry name" value="TF_NusA_N"/>
</dbReference>
<dbReference type="SMART" id="SM00316">
    <property type="entry name" value="S1"/>
    <property type="match status" value="1"/>
</dbReference>
<dbReference type="PROSITE" id="PS50084">
    <property type="entry name" value="KH_TYPE_1"/>
    <property type="match status" value="1"/>
</dbReference>
<protein>
    <recommendedName>
        <fullName evidence="8">S1 motif domain-containing protein</fullName>
    </recommendedName>
</protein>
<dbReference type="FunFam" id="3.30.300.20:FF:000002">
    <property type="entry name" value="Transcription termination/antitermination protein NusA"/>
    <property type="match status" value="1"/>
</dbReference>
<dbReference type="CDD" id="cd02134">
    <property type="entry name" value="KH-II_NusA_rpt1"/>
    <property type="match status" value="1"/>
</dbReference>
<dbReference type="InterPro" id="IPR010995">
    <property type="entry name" value="DNA_repair_Rad51/TF_NusA_a-hlx"/>
</dbReference>
<dbReference type="InterPro" id="IPR025249">
    <property type="entry name" value="TF_NusA_KH_1st"/>
</dbReference>
<dbReference type="NCBIfam" id="TIGR01953">
    <property type="entry name" value="NusA"/>
    <property type="match status" value="1"/>
</dbReference>
<evidence type="ECO:0000256" key="6">
    <source>
        <dbReference type="ARBA" id="ARBA00023163"/>
    </source>
</evidence>
<dbReference type="Proteomes" id="UP000837675">
    <property type="component" value="Unassembled WGS sequence"/>
</dbReference>
<dbReference type="InterPro" id="IPR036555">
    <property type="entry name" value="NusA_N_sf"/>
</dbReference>
<name>A0A8S4C4Z8_9ACAR</name>
<dbReference type="CDD" id="cd22529">
    <property type="entry name" value="KH-II_NusA_rpt2"/>
    <property type="match status" value="1"/>
</dbReference>
<evidence type="ECO:0000256" key="1">
    <source>
        <dbReference type="ARBA" id="ARBA00022472"/>
    </source>
</evidence>
<feature type="domain" description="S1 motif" evidence="8">
    <location>
        <begin position="149"/>
        <end position="213"/>
    </location>
</feature>
<dbReference type="InterPro" id="IPR010213">
    <property type="entry name" value="TF_NusA"/>
</dbReference>
<dbReference type="CDD" id="cd04455">
    <property type="entry name" value="S1_NusA"/>
    <property type="match status" value="1"/>
</dbReference>
<dbReference type="PANTHER" id="PTHR22648">
    <property type="entry name" value="TRANSCRIPTION TERMINATION FACTOR NUSA"/>
    <property type="match status" value="1"/>
</dbReference>
<dbReference type="GO" id="GO:0031564">
    <property type="term" value="P:transcription antitermination"/>
    <property type="evidence" value="ECO:0007669"/>
    <property type="project" value="UniProtKB-KW"/>
</dbReference>
<keyword evidence="10" id="KW-1185">Reference proteome</keyword>
<evidence type="ECO:0000256" key="5">
    <source>
        <dbReference type="ARBA" id="ARBA00023015"/>
    </source>
</evidence>
<dbReference type="FunFam" id="2.40.50.140:FF:000058">
    <property type="entry name" value="Transcription termination/antitermination protein NusA"/>
    <property type="match status" value="1"/>
</dbReference>
<dbReference type="Gene3D" id="3.30.1480.10">
    <property type="entry name" value="NusA, N-terminal domain"/>
    <property type="match status" value="1"/>
</dbReference>
<keyword evidence="3" id="KW-0889">Transcription antitermination</keyword>
<dbReference type="Pfam" id="PF26594">
    <property type="entry name" value="KH_NusA_2nd"/>
    <property type="match status" value="1"/>
</dbReference>
<dbReference type="Gene3D" id="3.30.300.20">
    <property type="match status" value="2"/>
</dbReference>
<dbReference type="FunFam" id="3.30.300.20:FF:000005">
    <property type="entry name" value="Transcription termination/antitermination protein NusA"/>
    <property type="match status" value="1"/>
</dbReference>
<dbReference type="PROSITE" id="PS50126">
    <property type="entry name" value="S1"/>
    <property type="match status" value="1"/>
</dbReference>
<evidence type="ECO:0000313" key="10">
    <source>
        <dbReference type="Proteomes" id="UP000837675"/>
    </source>
</evidence>
<organism evidence="9 10">
    <name type="scientific">Hyalomma marginatum</name>
    <dbReference type="NCBI Taxonomy" id="34627"/>
    <lineage>
        <taxon>Eukaryota</taxon>
        <taxon>Metazoa</taxon>
        <taxon>Ecdysozoa</taxon>
        <taxon>Arthropoda</taxon>
        <taxon>Chelicerata</taxon>
        <taxon>Arachnida</taxon>
        <taxon>Acari</taxon>
        <taxon>Parasitiformes</taxon>
        <taxon>Ixodida</taxon>
        <taxon>Ixodoidea</taxon>
        <taxon>Ixodidae</taxon>
        <taxon>Hyalomminae</taxon>
        <taxon>Hyalomma</taxon>
    </lineage>
</organism>
<dbReference type="InterPro" id="IPR030842">
    <property type="entry name" value="TF_NusA_bacterial"/>
</dbReference>
<keyword evidence="5" id="KW-0805">Transcription regulation</keyword>
<accession>A0A8S4C4Z8</accession>
<dbReference type="InterPro" id="IPR015946">
    <property type="entry name" value="KH_dom-like_a/b"/>
</dbReference>